<dbReference type="PROSITE" id="PS00041">
    <property type="entry name" value="HTH_ARAC_FAMILY_1"/>
    <property type="match status" value="1"/>
</dbReference>
<sequence>MQLNAVMQALEEIRALILRHAKAGDGATSLANVRLRKSEAVTWPINSVCEPAFALVAQGKKRTALGDMAFEYGSGHYLIASVDLPVVGGVVRATRAEPYLGFVMTLNPATIATLMLEIASDDRRAGEPLGLAVSRASPDLLDAVARVLRLLSRPKDVAVLAPMLEREILWRLLTGEQGAMLRQIGLAGSRLSQIRRAIHWIRVHYSEPLATTELAQVVGMSDSSFHRHFRAVTSMSPLQYQKRIRLQEARSRLLADAGVIASVGYDVGYESPSQFSREYSRLFGVPPGKDMARLRGMSQVDRSAT</sequence>
<dbReference type="InterPro" id="IPR018062">
    <property type="entry name" value="HTH_AraC-typ_CS"/>
</dbReference>
<dbReference type="InterPro" id="IPR009594">
    <property type="entry name" value="Tscrpt_reg_HTH_AraC_N"/>
</dbReference>
<dbReference type="Pfam" id="PF06719">
    <property type="entry name" value="AraC_N"/>
    <property type="match status" value="1"/>
</dbReference>
<dbReference type="GO" id="GO:0003700">
    <property type="term" value="F:DNA-binding transcription factor activity"/>
    <property type="evidence" value="ECO:0007669"/>
    <property type="project" value="InterPro"/>
</dbReference>
<dbReference type="Proteomes" id="UP000291822">
    <property type="component" value="Unassembled WGS sequence"/>
</dbReference>
<keyword evidence="3" id="KW-0804">Transcription</keyword>
<evidence type="ECO:0000313" key="5">
    <source>
        <dbReference type="EMBL" id="TCI06372.1"/>
    </source>
</evidence>
<evidence type="ECO:0000256" key="3">
    <source>
        <dbReference type="ARBA" id="ARBA00023163"/>
    </source>
</evidence>
<dbReference type="GO" id="GO:0043565">
    <property type="term" value="F:sequence-specific DNA binding"/>
    <property type="evidence" value="ECO:0007669"/>
    <property type="project" value="InterPro"/>
</dbReference>
<dbReference type="EMBL" id="SJTG01000006">
    <property type="protein sequence ID" value="TCI06372.1"/>
    <property type="molecule type" value="Genomic_DNA"/>
</dbReference>
<proteinExistence type="predicted"/>
<name>A0A4V2NKW1_9GAMM</name>
<dbReference type="PROSITE" id="PS01124">
    <property type="entry name" value="HTH_ARAC_FAMILY_2"/>
    <property type="match status" value="1"/>
</dbReference>
<evidence type="ECO:0000259" key="4">
    <source>
        <dbReference type="PROSITE" id="PS01124"/>
    </source>
</evidence>
<organism evidence="5 6">
    <name type="scientific">Dyella soli</name>
    <dbReference type="NCBI Taxonomy" id="522319"/>
    <lineage>
        <taxon>Bacteria</taxon>
        <taxon>Pseudomonadati</taxon>
        <taxon>Pseudomonadota</taxon>
        <taxon>Gammaproteobacteria</taxon>
        <taxon>Lysobacterales</taxon>
        <taxon>Rhodanobacteraceae</taxon>
        <taxon>Dyella</taxon>
    </lineage>
</organism>
<evidence type="ECO:0000256" key="2">
    <source>
        <dbReference type="ARBA" id="ARBA00023125"/>
    </source>
</evidence>
<dbReference type="SUPFAM" id="SSF46689">
    <property type="entry name" value="Homeodomain-like"/>
    <property type="match status" value="2"/>
</dbReference>
<gene>
    <name evidence="5" type="ORF">EZM97_33335</name>
</gene>
<feature type="domain" description="HTH araC/xylS-type" evidence="4">
    <location>
        <begin position="195"/>
        <end position="293"/>
    </location>
</feature>
<dbReference type="AlphaFoldDB" id="A0A4V2NKW1"/>
<comment type="caution">
    <text evidence="5">The sequence shown here is derived from an EMBL/GenBank/DDBJ whole genome shotgun (WGS) entry which is preliminary data.</text>
</comment>
<dbReference type="InterPro" id="IPR018060">
    <property type="entry name" value="HTH_AraC"/>
</dbReference>
<keyword evidence="1" id="KW-0805">Transcription regulation</keyword>
<keyword evidence="6" id="KW-1185">Reference proteome</keyword>
<reference evidence="5 6" key="1">
    <citation type="submission" date="2019-02" db="EMBL/GenBank/DDBJ databases">
        <title>Dyella amyloliquefaciens sp. nov., isolated from forest soil.</title>
        <authorList>
            <person name="Gao Z.-H."/>
            <person name="Qiu L.-H."/>
        </authorList>
    </citation>
    <scope>NUCLEOTIDE SEQUENCE [LARGE SCALE GENOMIC DNA]</scope>
    <source>
        <strain evidence="5 6">KACC 12747</strain>
    </source>
</reference>
<keyword evidence="2" id="KW-0238">DNA-binding</keyword>
<dbReference type="Pfam" id="PF12833">
    <property type="entry name" value="HTH_18"/>
    <property type="match status" value="1"/>
</dbReference>
<evidence type="ECO:0000313" key="6">
    <source>
        <dbReference type="Proteomes" id="UP000291822"/>
    </source>
</evidence>
<evidence type="ECO:0000256" key="1">
    <source>
        <dbReference type="ARBA" id="ARBA00023015"/>
    </source>
</evidence>
<dbReference type="SMART" id="SM00342">
    <property type="entry name" value="HTH_ARAC"/>
    <property type="match status" value="1"/>
</dbReference>
<dbReference type="Gene3D" id="1.10.10.60">
    <property type="entry name" value="Homeodomain-like"/>
    <property type="match status" value="2"/>
</dbReference>
<accession>A0A4V2NKW1</accession>
<dbReference type="PANTHER" id="PTHR43436:SF1">
    <property type="entry name" value="TRANSCRIPTIONAL REGULATORY PROTEIN"/>
    <property type="match status" value="1"/>
</dbReference>
<dbReference type="InterPro" id="IPR009057">
    <property type="entry name" value="Homeodomain-like_sf"/>
</dbReference>
<protein>
    <submittedName>
        <fullName evidence="5">AraC family transcriptional regulator</fullName>
    </submittedName>
</protein>
<dbReference type="PANTHER" id="PTHR43436">
    <property type="entry name" value="ARAC-FAMILY TRANSCRIPTIONAL REGULATOR"/>
    <property type="match status" value="1"/>
</dbReference>